<dbReference type="AlphaFoldDB" id="A0A179EVI9"/>
<evidence type="ECO:0008006" key="6">
    <source>
        <dbReference type="Google" id="ProtNLM"/>
    </source>
</evidence>
<proteinExistence type="predicted"/>
<dbReference type="OrthoDB" id="1957056at2"/>
<keyword evidence="4" id="KW-1185">Reference proteome</keyword>
<evidence type="ECO:0000313" key="5">
    <source>
        <dbReference type="Proteomes" id="UP000321361"/>
    </source>
</evidence>
<keyword evidence="1" id="KW-0812">Transmembrane</keyword>
<dbReference type="EMBL" id="BJUG01000003">
    <property type="protein sequence ID" value="GEK36419.1"/>
    <property type="molecule type" value="Genomic_DNA"/>
</dbReference>
<dbReference type="Proteomes" id="UP000078516">
    <property type="component" value="Unassembled WGS sequence"/>
</dbReference>
<comment type="caution">
    <text evidence="3">The sequence shown here is derived from an EMBL/GenBank/DDBJ whole genome shotgun (WGS) entry which is preliminary data.</text>
</comment>
<organism evidence="3 4">
    <name type="scientific">Enterococcus thailandicus</name>
    <dbReference type="NCBI Taxonomy" id="417368"/>
    <lineage>
        <taxon>Bacteria</taxon>
        <taxon>Bacillati</taxon>
        <taxon>Bacillota</taxon>
        <taxon>Bacilli</taxon>
        <taxon>Lactobacillales</taxon>
        <taxon>Enterococcaceae</taxon>
        <taxon>Enterococcus</taxon>
    </lineage>
</organism>
<evidence type="ECO:0000256" key="1">
    <source>
        <dbReference type="SAM" id="Phobius"/>
    </source>
</evidence>
<keyword evidence="1" id="KW-1133">Transmembrane helix</keyword>
<dbReference type="PATRIC" id="fig|417368.6.peg.156"/>
<evidence type="ECO:0000313" key="2">
    <source>
        <dbReference type="EMBL" id="GEK36419.1"/>
    </source>
</evidence>
<evidence type="ECO:0000313" key="4">
    <source>
        <dbReference type="Proteomes" id="UP000078516"/>
    </source>
</evidence>
<feature type="transmembrane region" description="Helical" evidence="1">
    <location>
        <begin position="6"/>
        <end position="24"/>
    </location>
</feature>
<name>A0A179EVI9_ENTTH</name>
<dbReference type="Proteomes" id="UP000321361">
    <property type="component" value="Unassembled WGS sequence"/>
</dbReference>
<feature type="transmembrane region" description="Helical" evidence="1">
    <location>
        <begin position="214"/>
        <end position="236"/>
    </location>
</feature>
<accession>A0A179EVI9</accession>
<evidence type="ECO:0000313" key="3">
    <source>
        <dbReference type="EMBL" id="OAQ56970.1"/>
    </source>
</evidence>
<feature type="transmembrane region" description="Helical" evidence="1">
    <location>
        <begin position="102"/>
        <end position="120"/>
    </location>
</feature>
<feature type="transmembrane region" description="Helical" evidence="1">
    <location>
        <begin position="179"/>
        <end position="202"/>
    </location>
</feature>
<feature type="transmembrane region" description="Helical" evidence="1">
    <location>
        <begin position="360"/>
        <end position="380"/>
    </location>
</feature>
<feature type="transmembrane region" description="Helical" evidence="1">
    <location>
        <begin position="273"/>
        <end position="294"/>
    </location>
</feature>
<feature type="transmembrane region" description="Helical" evidence="1">
    <location>
        <begin position="315"/>
        <end position="333"/>
    </location>
</feature>
<gene>
    <name evidence="3" type="ORF">A6E74_00935</name>
    <name evidence="2" type="ORF">ETH01_07060</name>
</gene>
<dbReference type="RefSeq" id="WP_067480708.1">
    <property type="nucleotide sequence ID" value="NZ_BJUG01000003.1"/>
</dbReference>
<sequence length="404" mass="47286">MSIVFWFFLVNPLIGVLLVPKFIFEEKKRIKAWSFLLGTSFGYMSYFINPSPTIDLARYFEKIEMLANFSMSQFLSYYDLSAKLDLSNWFFFLISKLNDVHFMPLIVITFVYTIIFYMILDNSTRNELSNKIVFLQIAIVVSFLSFPGVTSNIRNISAFVLFMFGFYLEVYHQKKNTQVWGIYVLSVLLHKTAVILIAFRILSYVISKLKSKKILLSITLIFLFCSLTVSVIYHVVHMIPFTVPLTSIVDKAYTYATGFGSDNSYMAYIQGSLFMKLQKIFYLLINLLFLFLFYRNDYVSKIFSFVKDDKKQQFMLFYFLNLVLTIGTIPIILPVYWRFSFVSIIFSWCIVTAKAMRGQLLIIVTIFLILGGIIYQLLVLGQYTDFIEFIVNLFTNNYFSIFLR</sequence>
<keyword evidence="1" id="KW-0472">Membrane</keyword>
<dbReference type="EMBL" id="LWMN01000001">
    <property type="protein sequence ID" value="OAQ56970.1"/>
    <property type="molecule type" value="Genomic_DNA"/>
</dbReference>
<reference evidence="2 5" key="2">
    <citation type="submission" date="2019-07" db="EMBL/GenBank/DDBJ databases">
        <title>Whole genome shotgun sequence of Enterococcus thailandicus NBRC 101867.</title>
        <authorList>
            <person name="Hosoyama A."/>
            <person name="Uohara A."/>
            <person name="Ohji S."/>
            <person name="Ichikawa N."/>
        </authorList>
    </citation>
    <scope>NUCLEOTIDE SEQUENCE [LARGE SCALE GENOMIC DNA]</scope>
    <source>
        <strain evidence="2 5">NBRC 101867</strain>
    </source>
</reference>
<protein>
    <recommendedName>
        <fullName evidence="6">EpsG family protein</fullName>
    </recommendedName>
</protein>
<feature type="transmembrane region" description="Helical" evidence="1">
    <location>
        <begin position="132"/>
        <end position="149"/>
    </location>
</feature>
<reference evidence="3 4" key="1">
    <citation type="submission" date="2016-04" db="EMBL/GenBank/DDBJ databases">
        <title>Draft genome of an Enterococcus thailandicus strain isolated from bovine feces.</title>
        <authorList>
            <person name="Beukers A.G."/>
            <person name="Zaheer R."/>
            <person name="Goji N."/>
            <person name="Cook S.R."/>
            <person name="Amoako K."/>
            <person name="Chaves A.V."/>
            <person name="Ward M.P."/>
            <person name="Mcallister T.A."/>
        </authorList>
    </citation>
    <scope>NUCLEOTIDE SEQUENCE [LARGE SCALE GENOMIC DNA]</scope>
    <source>
        <strain evidence="3 4">F0711D 46</strain>
    </source>
</reference>